<reference evidence="1 2" key="1">
    <citation type="journal article" date="2022" name="Plant J.">
        <title>Chromosome-level genome of Camellia lanceoleosa provides a valuable resource for understanding genome evolution and self-incompatibility.</title>
        <authorList>
            <person name="Gong W."/>
            <person name="Xiao S."/>
            <person name="Wang L."/>
            <person name="Liao Z."/>
            <person name="Chang Y."/>
            <person name="Mo W."/>
            <person name="Hu G."/>
            <person name="Li W."/>
            <person name="Zhao G."/>
            <person name="Zhu H."/>
            <person name="Hu X."/>
            <person name="Ji K."/>
            <person name="Xiang X."/>
            <person name="Song Q."/>
            <person name="Yuan D."/>
            <person name="Jin S."/>
            <person name="Zhang L."/>
        </authorList>
    </citation>
    <scope>NUCLEOTIDE SEQUENCE [LARGE SCALE GENOMIC DNA]</scope>
    <source>
        <strain evidence="1">SQ_2022a</strain>
    </source>
</reference>
<keyword evidence="2" id="KW-1185">Reference proteome</keyword>
<evidence type="ECO:0000313" key="1">
    <source>
        <dbReference type="EMBL" id="KAI8021961.1"/>
    </source>
</evidence>
<comment type="caution">
    <text evidence="1">The sequence shown here is derived from an EMBL/GenBank/DDBJ whole genome shotgun (WGS) entry which is preliminary data.</text>
</comment>
<sequence>MYEQSISDSDCALLESISRHLLDDADISEIFPMMVPCIAPPVYDLSSSFTAWQAMPLNGSSEMMIQFGAKDVTEEEVVARGDHVPREWRRYRGVRRRPWGKFAAEIRDPKKKGSRVWLGTYETPEDAALAYDRAAFKMRGSSAKVNFPHLIGSDDLEPVKVNPRQRRSPEASTSYSSSENESPKRRKCVVGQVLVVKPELDINSVRN</sequence>
<protein>
    <submittedName>
        <fullName evidence="1">Ethylene-responsive transcription factor 13</fullName>
    </submittedName>
</protein>
<proteinExistence type="predicted"/>
<organism evidence="1 2">
    <name type="scientific">Camellia lanceoleosa</name>
    <dbReference type="NCBI Taxonomy" id="1840588"/>
    <lineage>
        <taxon>Eukaryota</taxon>
        <taxon>Viridiplantae</taxon>
        <taxon>Streptophyta</taxon>
        <taxon>Embryophyta</taxon>
        <taxon>Tracheophyta</taxon>
        <taxon>Spermatophyta</taxon>
        <taxon>Magnoliopsida</taxon>
        <taxon>eudicotyledons</taxon>
        <taxon>Gunneridae</taxon>
        <taxon>Pentapetalae</taxon>
        <taxon>asterids</taxon>
        <taxon>Ericales</taxon>
        <taxon>Theaceae</taxon>
        <taxon>Camellia</taxon>
    </lineage>
</organism>
<gene>
    <name evidence="1" type="ORF">LOK49_LG03G02649</name>
</gene>
<evidence type="ECO:0000313" key="2">
    <source>
        <dbReference type="Proteomes" id="UP001060215"/>
    </source>
</evidence>
<dbReference type="Proteomes" id="UP001060215">
    <property type="component" value="Chromosome 6"/>
</dbReference>
<accession>A0ACC0I8R7</accession>
<dbReference type="EMBL" id="CM045763">
    <property type="protein sequence ID" value="KAI8021961.1"/>
    <property type="molecule type" value="Genomic_DNA"/>
</dbReference>
<name>A0ACC0I8R7_9ERIC</name>